<name>A0A3S5AY46_9PLAT</name>
<proteinExistence type="predicted"/>
<dbReference type="AlphaFoldDB" id="A0A3S5AY46"/>
<evidence type="ECO:0000313" key="1">
    <source>
        <dbReference type="EMBL" id="VEL35152.1"/>
    </source>
</evidence>
<sequence length="77" mass="8682">MVHLSHRFTHKAHLRQVWLNDMTQVAERILKAWRTTTTSSSPQSLSNVGTVVLNTASIPNATDPNGAAQRHYLLLYK</sequence>
<organism evidence="1 2">
    <name type="scientific">Protopolystoma xenopodis</name>
    <dbReference type="NCBI Taxonomy" id="117903"/>
    <lineage>
        <taxon>Eukaryota</taxon>
        <taxon>Metazoa</taxon>
        <taxon>Spiralia</taxon>
        <taxon>Lophotrochozoa</taxon>
        <taxon>Platyhelminthes</taxon>
        <taxon>Monogenea</taxon>
        <taxon>Polyopisthocotylea</taxon>
        <taxon>Polystomatidea</taxon>
        <taxon>Polystomatidae</taxon>
        <taxon>Protopolystoma</taxon>
    </lineage>
</organism>
<protein>
    <submittedName>
        <fullName evidence="1">Uncharacterized protein</fullName>
    </submittedName>
</protein>
<dbReference type="Proteomes" id="UP000784294">
    <property type="component" value="Unassembled WGS sequence"/>
</dbReference>
<reference evidence="1" key="1">
    <citation type="submission" date="2018-11" db="EMBL/GenBank/DDBJ databases">
        <authorList>
            <consortium name="Pathogen Informatics"/>
        </authorList>
    </citation>
    <scope>NUCLEOTIDE SEQUENCE</scope>
</reference>
<dbReference type="EMBL" id="CAAALY010249183">
    <property type="protein sequence ID" value="VEL35152.1"/>
    <property type="molecule type" value="Genomic_DNA"/>
</dbReference>
<gene>
    <name evidence="1" type="ORF">PXEA_LOCUS28592</name>
</gene>
<keyword evidence="2" id="KW-1185">Reference proteome</keyword>
<evidence type="ECO:0000313" key="2">
    <source>
        <dbReference type="Proteomes" id="UP000784294"/>
    </source>
</evidence>
<comment type="caution">
    <text evidence="1">The sequence shown here is derived from an EMBL/GenBank/DDBJ whole genome shotgun (WGS) entry which is preliminary data.</text>
</comment>
<accession>A0A3S5AY46</accession>